<dbReference type="EMBL" id="LAZR01000129">
    <property type="protein sequence ID" value="KKN88440.1"/>
    <property type="molecule type" value="Genomic_DNA"/>
</dbReference>
<sequence>MFTKRGFFELLDKIPEHFGLQLTKPDWHTIKYWTITLRLRGCEQRHLAYPRIEKTKSVVFEKFERWYKEWCNLNLEDFEL</sequence>
<proteinExistence type="predicted"/>
<reference evidence="1" key="1">
    <citation type="journal article" date="2015" name="Nature">
        <title>Complex archaea that bridge the gap between prokaryotes and eukaryotes.</title>
        <authorList>
            <person name="Spang A."/>
            <person name="Saw J.H."/>
            <person name="Jorgensen S.L."/>
            <person name="Zaremba-Niedzwiedzka K."/>
            <person name="Martijn J."/>
            <person name="Lind A.E."/>
            <person name="van Eijk R."/>
            <person name="Schleper C."/>
            <person name="Guy L."/>
            <person name="Ettema T.J."/>
        </authorList>
    </citation>
    <scope>NUCLEOTIDE SEQUENCE</scope>
</reference>
<accession>A0A0F9U5C9</accession>
<organism evidence="1">
    <name type="scientific">marine sediment metagenome</name>
    <dbReference type="NCBI Taxonomy" id="412755"/>
    <lineage>
        <taxon>unclassified sequences</taxon>
        <taxon>metagenomes</taxon>
        <taxon>ecological metagenomes</taxon>
    </lineage>
</organism>
<evidence type="ECO:0000313" key="1">
    <source>
        <dbReference type="EMBL" id="KKN88440.1"/>
    </source>
</evidence>
<comment type="caution">
    <text evidence="1">The sequence shown here is derived from an EMBL/GenBank/DDBJ whole genome shotgun (WGS) entry which is preliminary data.</text>
</comment>
<name>A0A0F9U5C9_9ZZZZ</name>
<gene>
    <name evidence="1" type="ORF">LCGC14_0250030</name>
</gene>
<protein>
    <submittedName>
        <fullName evidence="1">Uncharacterized protein</fullName>
    </submittedName>
</protein>
<dbReference type="AlphaFoldDB" id="A0A0F9U5C9"/>